<comment type="caution">
    <text evidence="9">The sequence shown here is derived from an EMBL/GenBank/DDBJ whole genome shotgun (WGS) entry which is preliminary data.</text>
</comment>
<dbReference type="Proteomes" id="UP001202479">
    <property type="component" value="Unassembled WGS sequence"/>
</dbReference>
<evidence type="ECO:0000256" key="6">
    <source>
        <dbReference type="ARBA" id="ARBA00023065"/>
    </source>
</evidence>
<reference evidence="9" key="1">
    <citation type="journal article" date="2022" name="DNA Res.">
        <title>Genome analysis of five recently described species of the CUG-Ser clade uncovers Candida theae as a new hybrid lineage with pathogenic potential in the Candida parapsilosis species complex.</title>
        <authorList>
            <person name="Mixao V."/>
            <person name="Del Olmo V."/>
            <person name="Hegedusova E."/>
            <person name="Saus E."/>
            <person name="Pryszcz L."/>
            <person name="Cillingova A."/>
            <person name="Nosek J."/>
            <person name="Gabaldon T."/>
        </authorList>
    </citation>
    <scope>NUCLEOTIDE SEQUENCE</scope>
    <source>
        <strain evidence="9">CBS 10844</strain>
    </source>
</reference>
<dbReference type="GO" id="GO:0016020">
    <property type="term" value="C:membrane"/>
    <property type="evidence" value="ECO:0007669"/>
    <property type="project" value="UniProtKB-SubCell"/>
</dbReference>
<evidence type="ECO:0000256" key="4">
    <source>
        <dbReference type="ARBA" id="ARBA00022448"/>
    </source>
</evidence>
<evidence type="ECO:0000256" key="1">
    <source>
        <dbReference type="ARBA" id="ARBA00004370"/>
    </source>
</evidence>
<evidence type="ECO:0000256" key="7">
    <source>
        <dbReference type="ARBA" id="ARBA00023136"/>
    </source>
</evidence>
<dbReference type="PRINTS" id="PR00125">
    <property type="entry name" value="ATPASEDELTA"/>
</dbReference>
<comment type="similarity">
    <text evidence="2">Belongs to the ATPase delta chain family.</text>
</comment>
<keyword evidence="10" id="KW-1185">Reference proteome</keyword>
<evidence type="ECO:0000256" key="2">
    <source>
        <dbReference type="ARBA" id="ARBA00007046"/>
    </source>
</evidence>
<keyword evidence="7" id="KW-0472">Membrane</keyword>
<evidence type="ECO:0000256" key="5">
    <source>
        <dbReference type="ARBA" id="ARBA00022781"/>
    </source>
</evidence>
<dbReference type="PROSITE" id="PS00389">
    <property type="entry name" value="ATPASE_DELTA"/>
    <property type="match status" value="1"/>
</dbReference>
<evidence type="ECO:0000313" key="9">
    <source>
        <dbReference type="EMBL" id="KAI3402567.1"/>
    </source>
</evidence>
<dbReference type="Pfam" id="PF00213">
    <property type="entry name" value="OSCP"/>
    <property type="match status" value="1"/>
</dbReference>
<dbReference type="InterPro" id="IPR026015">
    <property type="entry name" value="ATP_synth_OSCP/delta_N_sf"/>
</dbReference>
<keyword evidence="4" id="KW-0813">Transport</keyword>
<keyword evidence="6" id="KW-0406">Ion transport</keyword>
<dbReference type="AlphaFoldDB" id="A0AAI9ST40"/>
<dbReference type="NCBIfam" id="TIGR01145">
    <property type="entry name" value="ATP_synt_delta"/>
    <property type="match status" value="1"/>
</dbReference>
<dbReference type="GO" id="GO:0046933">
    <property type="term" value="F:proton-transporting ATP synthase activity, rotational mechanism"/>
    <property type="evidence" value="ECO:0007669"/>
    <property type="project" value="InterPro"/>
</dbReference>
<dbReference type="GeneID" id="73382274"/>
<dbReference type="Gene3D" id="1.10.520.20">
    <property type="entry name" value="N-terminal domain of the delta subunit of the F1F0-ATP synthase"/>
    <property type="match status" value="1"/>
</dbReference>
<sequence length="215" mass="23244">MISRVFARRFALTARRAAAAPVSGKDIRPPIELFGIDGTYANSLYSATLQESDIGQTYSALKKVEKVLSGDPKLEHALTNPGLSKEDRIGIIKSVNNSLNLDKTTANFLLVLAENNRLSIFPSIFKKFGMLNDAHNGIVNAKVISTKPLDGKILRKLQASIGNSSFVGQGKTLKLNNEVDPSIKGGLIVEVGDRTVDVSIADKVNKLNQALKENV</sequence>
<name>A0AAI9ST40_9ASCO</name>
<dbReference type="EMBL" id="JAHUZD010000143">
    <property type="protein sequence ID" value="KAI3402567.1"/>
    <property type="molecule type" value="Genomic_DNA"/>
</dbReference>
<keyword evidence="5" id="KW-0375">Hydrogen ion transport</keyword>
<accession>A0AAI9ST40</accession>
<dbReference type="InterPro" id="IPR020781">
    <property type="entry name" value="ATPase_OSCP/d_CS"/>
</dbReference>
<dbReference type="RefSeq" id="XP_049178314.1">
    <property type="nucleotide sequence ID" value="XM_049326121.1"/>
</dbReference>
<keyword evidence="8" id="KW-0066">ATP synthesis</keyword>
<organism evidence="9 10">
    <name type="scientific">Candida oxycetoniae</name>
    <dbReference type="NCBI Taxonomy" id="497107"/>
    <lineage>
        <taxon>Eukaryota</taxon>
        <taxon>Fungi</taxon>
        <taxon>Dikarya</taxon>
        <taxon>Ascomycota</taxon>
        <taxon>Saccharomycotina</taxon>
        <taxon>Pichiomycetes</taxon>
        <taxon>Debaryomycetaceae</taxon>
        <taxon>Candida/Lodderomyces clade</taxon>
        <taxon>Candida</taxon>
    </lineage>
</organism>
<comment type="subcellular location">
    <subcellularLocation>
        <location evidence="1">Membrane</location>
    </subcellularLocation>
</comment>
<evidence type="ECO:0000256" key="3">
    <source>
        <dbReference type="ARBA" id="ARBA00014723"/>
    </source>
</evidence>
<dbReference type="HAMAP" id="MF_01416">
    <property type="entry name" value="ATP_synth_delta_bact"/>
    <property type="match status" value="1"/>
</dbReference>
<protein>
    <recommendedName>
        <fullName evidence="3">ATP synthase subunit 5, mitochondrial</fullName>
    </recommendedName>
</protein>
<dbReference type="InterPro" id="IPR000711">
    <property type="entry name" value="ATPase_OSCP/dsu"/>
</dbReference>
<proteinExistence type="inferred from homology"/>
<dbReference type="PANTHER" id="PTHR11910">
    <property type="entry name" value="ATP SYNTHASE DELTA CHAIN"/>
    <property type="match status" value="1"/>
</dbReference>
<evidence type="ECO:0000256" key="8">
    <source>
        <dbReference type="ARBA" id="ARBA00023310"/>
    </source>
</evidence>
<evidence type="ECO:0000313" key="10">
    <source>
        <dbReference type="Proteomes" id="UP001202479"/>
    </source>
</evidence>
<dbReference type="SUPFAM" id="SSF47928">
    <property type="entry name" value="N-terminal domain of the delta subunit of the F1F0-ATP synthase"/>
    <property type="match status" value="1"/>
</dbReference>
<gene>
    <name evidence="9" type="ORF">KGF56_004659</name>
</gene>